<evidence type="ECO:0000256" key="6">
    <source>
        <dbReference type="ARBA" id="ARBA00035289"/>
    </source>
</evidence>
<comment type="similarity">
    <text evidence="2">Belongs to the universal ribosomal protein uL29 family.</text>
</comment>
<dbReference type="InterPro" id="IPR010729">
    <property type="entry name" value="Ribosomal_uL29_mit"/>
</dbReference>
<dbReference type="PANTHER" id="PTHR21183">
    <property type="entry name" value="RIBOSOMAL PROTEIN L47, MITOCHONDRIAL-RELATED"/>
    <property type="match status" value="1"/>
</dbReference>
<keyword evidence="8" id="KW-1185">Reference proteome</keyword>
<comment type="subcellular location">
    <subcellularLocation>
        <location evidence="1">Mitochondrion</location>
    </subcellularLocation>
</comment>
<dbReference type="OMA" id="TEREDXL"/>
<dbReference type="RefSeq" id="XP_009058872.1">
    <property type="nucleotide sequence ID" value="XM_009060624.1"/>
</dbReference>
<evidence type="ECO:0000256" key="1">
    <source>
        <dbReference type="ARBA" id="ARBA00004173"/>
    </source>
</evidence>
<evidence type="ECO:0000313" key="7">
    <source>
        <dbReference type="EMBL" id="ESO90551.1"/>
    </source>
</evidence>
<dbReference type="AlphaFoldDB" id="V4AB73"/>
<dbReference type="Pfam" id="PF06984">
    <property type="entry name" value="MRP-L47"/>
    <property type="match status" value="1"/>
</dbReference>
<dbReference type="EMBL" id="KB202408">
    <property type="protein sequence ID" value="ESO90551.1"/>
    <property type="molecule type" value="Genomic_DNA"/>
</dbReference>
<dbReference type="GO" id="GO:0032543">
    <property type="term" value="P:mitochondrial translation"/>
    <property type="evidence" value="ECO:0007669"/>
    <property type="project" value="TreeGrafter"/>
</dbReference>
<evidence type="ECO:0000256" key="5">
    <source>
        <dbReference type="ARBA" id="ARBA00023274"/>
    </source>
</evidence>
<dbReference type="HOGENOM" id="CLU_087736_2_0_1"/>
<reference evidence="7 8" key="1">
    <citation type="journal article" date="2013" name="Nature">
        <title>Insights into bilaterian evolution from three spiralian genomes.</title>
        <authorList>
            <person name="Simakov O."/>
            <person name="Marletaz F."/>
            <person name="Cho S.J."/>
            <person name="Edsinger-Gonzales E."/>
            <person name="Havlak P."/>
            <person name="Hellsten U."/>
            <person name="Kuo D.H."/>
            <person name="Larsson T."/>
            <person name="Lv J."/>
            <person name="Arendt D."/>
            <person name="Savage R."/>
            <person name="Osoegawa K."/>
            <person name="de Jong P."/>
            <person name="Grimwood J."/>
            <person name="Chapman J.A."/>
            <person name="Shapiro H."/>
            <person name="Aerts A."/>
            <person name="Otillar R.P."/>
            <person name="Terry A.Y."/>
            <person name="Boore J.L."/>
            <person name="Grigoriev I.V."/>
            <person name="Lindberg D.R."/>
            <person name="Seaver E.C."/>
            <person name="Weisblat D.A."/>
            <person name="Putnam N.H."/>
            <person name="Rokhsar D.S."/>
        </authorList>
    </citation>
    <scope>NUCLEOTIDE SEQUENCE [LARGE SCALE GENOMIC DNA]</scope>
</reference>
<dbReference type="GO" id="GO:0005762">
    <property type="term" value="C:mitochondrial large ribosomal subunit"/>
    <property type="evidence" value="ECO:0007669"/>
    <property type="project" value="TreeGrafter"/>
</dbReference>
<dbReference type="GeneID" id="20253092"/>
<keyword evidence="4" id="KW-0496">Mitochondrion</keyword>
<evidence type="ECO:0000256" key="3">
    <source>
        <dbReference type="ARBA" id="ARBA00022980"/>
    </source>
</evidence>
<feature type="non-terminal residue" evidence="7">
    <location>
        <position position="148"/>
    </location>
</feature>
<dbReference type="Proteomes" id="UP000030746">
    <property type="component" value="Unassembled WGS sequence"/>
</dbReference>
<keyword evidence="3" id="KW-0689">Ribosomal protein</keyword>
<dbReference type="KEGG" id="lgi:LOTGIDRAFT_96262"/>
<protein>
    <recommendedName>
        <fullName evidence="6">Large ribosomal subunit protein uL29m</fullName>
    </recommendedName>
</protein>
<dbReference type="GO" id="GO:0003735">
    <property type="term" value="F:structural constituent of ribosome"/>
    <property type="evidence" value="ECO:0007669"/>
    <property type="project" value="InterPro"/>
</dbReference>
<dbReference type="InterPro" id="IPR038340">
    <property type="entry name" value="MRP-L47_sf"/>
</dbReference>
<sequence>NEVIIVFRFVLLKEWNMLLTMTEFYEQEHDHMPSPERLFKVEHSMENILEVIKERNEAYNLLEKGDTGEAPVVTERNFLGLEYKRRLREHTIPKEQNRLHNLLHPEECPRSTKRYINLYKEKLRKEESHHRKKAQRYKDKLIDRFPNL</sequence>
<dbReference type="STRING" id="225164.V4AB73"/>
<evidence type="ECO:0000256" key="2">
    <source>
        <dbReference type="ARBA" id="ARBA00009254"/>
    </source>
</evidence>
<dbReference type="Gene3D" id="6.10.330.20">
    <property type="match status" value="1"/>
</dbReference>
<feature type="non-terminal residue" evidence="7">
    <location>
        <position position="1"/>
    </location>
</feature>
<keyword evidence="5" id="KW-0687">Ribonucleoprotein</keyword>
<evidence type="ECO:0000313" key="8">
    <source>
        <dbReference type="Proteomes" id="UP000030746"/>
    </source>
</evidence>
<accession>V4AB73</accession>
<proteinExistence type="inferred from homology"/>
<dbReference type="CTD" id="20253092"/>
<dbReference type="OrthoDB" id="270763at2759"/>
<organism evidence="7 8">
    <name type="scientific">Lottia gigantea</name>
    <name type="common">Giant owl limpet</name>
    <dbReference type="NCBI Taxonomy" id="225164"/>
    <lineage>
        <taxon>Eukaryota</taxon>
        <taxon>Metazoa</taxon>
        <taxon>Spiralia</taxon>
        <taxon>Lophotrochozoa</taxon>
        <taxon>Mollusca</taxon>
        <taxon>Gastropoda</taxon>
        <taxon>Patellogastropoda</taxon>
        <taxon>Lottioidea</taxon>
        <taxon>Lottiidae</taxon>
        <taxon>Lottia</taxon>
    </lineage>
</organism>
<name>V4AB73_LOTGI</name>
<gene>
    <name evidence="7" type="ORF">LOTGIDRAFT_96262</name>
</gene>
<dbReference type="PANTHER" id="PTHR21183:SF18">
    <property type="entry name" value="LARGE RIBOSOMAL SUBUNIT PROTEIN UL29M"/>
    <property type="match status" value="1"/>
</dbReference>
<evidence type="ECO:0000256" key="4">
    <source>
        <dbReference type="ARBA" id="ARBA00023128"/>
    </source>
</evidence>